<evidence type="ECO:0000256" key="4">
    <source>
        <dbReference type="ARBA" id="ARBA00022989"/>
    </source>
</evidence>
<comment type="subcellular location">
    <subcellularLocation>
        <location evidence="1">Cell membrane</location>
        <topology evidence="1">Multi-pass membrane protein</topology>
    </subcellularLocation>
</comment>
<dbReference type="RefSeq" id="WP_280628331.1">
    <property type="nucleotide sequence ID" value="NZ_CP123492.1"/>
</dbReference>
<dbReference type="PANTHER" id="PTHR37937:SF1">
    <property type="entry name" value="CONJUGATIVE TRANSFER: DNA TRANSPORT"/>
    <property type="match status" value="1"/>
</dbReference>
<dbReference type="GO" id="GO:0005886">
    <property type="term" value="C:plasma membrane"/>
    <property type="evidence" value="ECO:0007669"/>
    <property type="project" value="UniProtKB-SubCell"/>
</dbReference>
<protein>
    <submittedName>
        <fullName evidence="9">Type IV conjugative transfer system coupling protein TraD</fullName>
    </submittedName>
</protein>
<keyword evidence="2" id="KW-1003">Cell membrane</keyword>
<dbReference type="Pfam" id="PF10412">
    <property type="entry name" value="TrwB_AAD_bind"/>
    <property type="match status" value="1"/>
</dbReference>
<dbReference type="Gene3D" id="1.10.8.80">
    <property type="entry name" value="Magnesium chelatase subunit I, C-Terminal domain"/>
    <property type="match status" value="1"/>
</dbReference>
<dbReference type="InterPro" id="IPR051539">
    <property type="entry name" value="T4SS-coupling_protein"/>
</dbReference>
<feature type="domain" description="Type IV secretion system coupling protein TraD DNA-binding" evidence="8">
    <location>
        <begin position="182"/>
        <end position="569"/>
    </location>
</feature>
<accession>A0AA95GBE2</accession>
<evidence type="ECO:0000313" key="10">
    <source>
        <dbReference type="Proteomes" id="UP001177597"/>
    </source>
</evidence>
<feature type="region of interest" description="Disordered" evidence="6">
    <location>
        <begin position="609"/>
        <end position="700"/>
    </location>
</feature>
<evidence type="ECO:0000256" key="6">
    <source>
        <dbReference type="SAM" id="MobiDB-lite"/>
    </source>
</evidence>
<keyword evidence="9" id="KW-0614">Plasmid</keyword>
<reference evidence="9" key="1">
    <citation type="submission" date="2023-04" db="EMBL/GenBank/DDBJ databases">
        <title>Genome dynamics across the evolutionary transition to endosymbiosis.</title>
        <authorList>
            <person name="Siozios S."/>
            <person name="Nadal-Jimenez P."/>
            <person name="Azagi T."/>
            <person name="Sprong H."/>
            <person name="Frost C.L."/>
            <person name="Parratt S.R."/>
            <person name="Taylor G."/>
            <person name="Brettell L."/>
            <person name="Lew K.C."/>
            <person name="Croft L."/>
            <person name="King K.C."/>
            <person name="Brockhurst M.A."/>
            <person name="Hypsa V."/>
            <person name="Novakova E."/>
            <person name="Darby A.C."/>
            <person name="Hurst G.D.D."/>
        </authorList>
    </citation>
    <scope>NUCLEOTIDE SEQUENCE</scope>
    <source>
        <strain evidence="9">AIh</strain>
        <plasmid evidence="9">paIh2</plasmid>
    </source>
</reference>
<dbReference type="AlphaFoldDB" id="A0AA95GBE2"/>
<organism evidence="9 10">
    <name type="scientific">Arsenophonus nasoniae</name>
    <name type="common">son-killer infecting Nasonia vitripennis</name>
    <dbReference type="NCBI Taxonomy" id="638"/>
    <lineage>
        <taxon>Bacteria</taxon>
        <taxon>Pseudomonadati</taxon>
        <taxon>Pseudomonadota</taxon>
        <taxon>Gammaproteobacteria</taxon>
        <taxon>Enterobacterales</taxon>
        <taxon>Morganellaceae</taxon>
        <taxon>Arsenophonus</taxon>
    </lineage>
</organism>
<dbReference type="SUPFAM" id="SSF52540">
    <property type="entry name" value="P-loop containing nucleoside triphosphate hydrolases"/>
    <property type="match status" value="1"/>
</dbReference>
<evidence type="ECO:0000259" key="8">
    <source>
        <dbReference type="Pfam" id="PF10412"/>
    </source>
</evidence>
<evidence type="ECO:0000256" key="7">
    <source>
        <dbReference type="SAM" id="Phobius"/>
    </source>
</evidence>
<evidence type="ECO:0000256" key="1">
    <source>
        <dbReference type="ARBA" id="ARBA00004651"/>
    </source>
</evidence>
<dbReference type="Gene3D" id="3.40.50.300">
    <property type="entry name" value="P-loop containing nucleotide triphosphate hydrolases"/>
    <property type="match status" value="1"/>
</dbReference>
<proteinExistence type="predicted"/>
<dbReference type="NCBIfam" id="TIGR02759">
    <property type="entry name" value="TraD_Ftype"/>
    <property type="match status" value="1"/>
</dbReference>
<keyword evidence="4 7" id="KW-1133">Transmembrane helix</keyword>
<sequence length="700" mass="79293">MMSLDARNMTQGGQVIKYMVAMFMQIANIVAFWVILATILVFFATIAFQIPLEKMIHGLSYWAIDKLVIPLQEAIGTSEGSPFTFHWLNPRTGQVVEFEKTAREVRFDRYFIYCYVLLKEAAFWAWGVASFTFVGLIVAVFWWLGKKGAQQRKNEIIGGRYLASSVKEINQFLKAKGKLSPLKIGELHLVENSEQQNFGLHGTVGTGKSTVINDLLSQVRQQGKRAIIYDKGNNFIPLFYREGKDIILNPMDARCPNWDLWRECQDRADFETFALPLFPDAKSGDPFWLMSSRLLFVATAEHMRSHPDRSIKKLLQRLLSISLPELHDFVQGTDAANLVDGSIEKTAMTIRTVLSAYVKALRYCQGLEKEGKPPFSIREWVQNADEDAWIFISSDGRLHTALKPLISTWLNLTMQSVLALPPSRERRIWTVLDELPSLHKLPVILDYLSEARKFGGATLIGIQNFSQLEANYGAQEARAIWDLVNTTLYFRAPSGSVAEWVQKELGETRLLKFRDQYSYGVDTIRDGVNFSKEDTREKIVSFSDIQNLDDLQCFVSLLGDVPIVKLTLEHKQYETIAAGKIERDVSAIFDNQIEQELNKSGIENKAEAIASNTFNNDKKANTNTDESNKNEEGNNTTPNNTAMNSENDGMGFSYAWHDNKTTVTPELAQTADSSDSESPLDEYQDINNNNPRKIEHEKSV</sequence>
<gene>
    <name evidence="9" type="primary">traD</name>
    <name evidence="9" type="ORF">QE207_00720</name>
</gene>
<evidence type="ECO:0000256" key="5">
    <source>
        <dbReference type="ARBA" id="ARBA00023136"/>
    </source>
</evidence>
<keyword evidence="3 7" id="KW-0812">Transmembrane</keyword>
<feature type="transmembrane region" description="Helical" evidence="7">
    <location>
        <begin position="21"/>
        <end position="50"/>
    </location>
</feature>
<feature type="compositionally biased region" description="Basic and acidic residues" evidence="6">
    <location>
        <begin position="616"/>
        <end position="632"/>
    </location>
</feature>
<dbReference type="InterPro" id="IPR019476">
    <property type="entry name" value="T4SS_TraD_DNA-bd"/>
</dbReference>
<feature type="transmembrane region" description="Helical" evidence="7">
    <location>
        <begin position="123"/>
        <end position="144"/>
    </location>
</feature>
<dbReference type="Proteomes" id="UP001177597">
    <property type="component" value="Plasmid paIh2"/>
</dbReference>
<dbReference type="CDD" id="cd01127">
    <property type="entry name" value="TrwB_TraG_TraD_VirD4"/>
    <property type="match status" value="1"/>
</dbReference>
<geneLocation type="plasmid" evidence="9 10">
    <name>paIh2</name>
</geneLocation>
<feature type="compositionally biased region" description="Acidic residues" evidence="6">
    <location>
        <begin position="674"/>
        <end position="684"/>
    </location>
</feature>
<evidence type="ECO:0000256" key="3">
    <source>
        <dbReference type="ARBA" id="ARBA00022692"/>
    </source>
</evidence>
<evidence type="ECO:0000256" key="2">
    <source>
        <dbReference type="ARBA" id="ARBA00022475"/>
    </source>
</evidence>
<dbReference type="PANTHER" id="PTHR37937">
    <property type="entry name" value="CONJUGATIVE TRANSFER: DNA TRANSPORT"/>
    <property type="match status" value="1"/>
</dbReference>
<name>A0AA95GBE2_9GAMM</name>
<keyword evidence="5 7" id="KW-0472">Membrane</keyword>
<dbReference type="InterPro" id="IPR014128">
    <property type="entry name" value="T4SS_TraD"/>
</dbReference>
<evidence type="ECO:0000313" key="9">
    <source>
        <dbReference type="EMBL" id="WGL93898.1"/>
    </source>
</evidence>
<dbReference type="InterPro" id="IPR027417">
    <property type="entry name" value="P-loop_NTPase"/>
</dbReference>
<dbReference type="EMBL" id="CP123492">
    <property type="protein sequence ID" value="WGL93898.1"/>
    <property type="molecule type" value="Genomic_DNA"/>
</dbReference>